<evidence type="ECO:0000256" key="1">
    <source>
        <dbReference type="SAM" id="SignalP"/>
    </source>
</evidence>
<keyword evidence="1" id="KW-0732">Signal</keyword>
<dbReference type="Proteomes" id="UP000289340">
    <property type="component" value="Chromosome 6"/>
</dbReference>
<gene>
    <name evidence="2" type="ORF">D0Y65_014559</name>
</gene>
<sequence>MTTRRVVDLSFVFGIVCIVFLLTPGSAKIVCSKSGNCPDNKVCYNLCVFFGFKDYGGKCVVESGQNLCCCVDLKDGGFGHATP</sequence>
<dbReference type="EMBL" id="QZWG01000006">
    <property type="protein sequence ID" value="RZC07260.1"/>
    <property type="molecule type" value="Genomic_DNA"/>
</dbReference>
<accession>A0A445K904</accession>
<protein>
    <recommendedName>
        <fullName evidence="4">LCR-like protein</fullName>
    </recommendedName>
</protein>
<reference evidence="2 3" key="1">
    <citation type="submission" date="2018-09" db="EMBL/GenBank/DDBJ databases">
        <title>A high-quality reference genome of wild soybean provides a powerful tool to mine soybean genomes.</title>
        <authorList>
            <person name="Xie M."/>
            <person name="Chung C.Y.L."/>
            <person name="Li M.-W."/>
            <person name="Wong F.-L."/>
            <person name="Chan T.-F."/>
            <person name="Lam H.-M."/>
        </authorList>
    </citation>
    <scope>NUCLEOTIDE SEQUENCE [LARGE SCALE GENOMIC DNA]</scope>
    <source>
        <strain evidence="3">cv. W05</strain>
        <tissue evidence="2">Hypocotyl of etiolated seedlings</tissue>
    </source>
</reference>
<name>A0A445K904_GLYSO</name>
<feature type="signal peptide" evidence="1">
    <location>
        <begin position="1"/>
        <end position="27"/>
    </location>
</feature>
<feature type="chain" id="PRO_5019495272" description="LCR-like protein" evidence="1">
    <location>
        <begin position="28"/>
        <end position="83"/>
    </location>
</feature>
<organism evidence="2 3">
    <name type="scientific">Glycine soja</name>
    <name type="common">Wild soybean</name>
    <dbReference type="NCBI Taxonomy" id="3848"/>
    <lineage>
        <taxon>Eukaryota</taxon>
        <taxon>Viridiplantae</taxon>
        <taxon>Streptophyta</taxon>
        <taxon>Embryophyta</taxon>
        <taxon>Tracheophyta</taxon>
        <taxon>Spermatophyta</taxon>
        <taxon>Magnoliopsida</taxon>
        <taxon>eudicotyledons</taxon>
        <taxon>Gunneridae</taxon>
        <taxon>Pentapetalae</taxon>
        <taxon>rosids</taxon>
        <taxon>fabids</taxon>
        <taxon>Fabales</taxon>
        <taxon>Fabaceae</taxon>
        <taxon>Papilionoideae</taxon>
        <taxon>50 kb inversion clade</taxon>
        <taxon>NPAAA clade</taxon>
        <taxon>indigoferoid/millettioid clade</taxon>
        <taxon>Phaseoleae</taxon>
        <taxon>Glycine</taxon>
        <taxon>Glycine subgen. Soja</taxon>
    </lineage>
</organism>
<evidence type="ECO:0000313" key="3">
    <source>
        <dbReference type="Proteomes" id="UP000289340"/>
    </source>
</evidence>
<dbReference type="AlphaFoldDB" id="A0A445K904"/>
<proteinExistence type="predicted"/>
<evidence type="ECO:0000313" key="2">
    <source>
        <dbReference type="EMBL" id="RZC07260.1"/>
    </source>
</evidence>
<comment type="caution">
    <text evidence="2">The sequence shown here is derived from an EMBL/GenBank/DDBJ whole genome shotgun (WGS) entry which is preliminary data.</text>
</comment>
<keyword evidence="3" id="KW-1185">Reference proteome</keyword>
<evidence type="ECO:0008006" key="4">
    <source>
        <dbReference type="Google" id="ProtNLM"/>
    </source>
</evidence>